<gene>
    <name evidence="6" type="ORF">KSB_64080</name>
</gene>
<name>A0ABQ3UZ37_9CHLR</name>
<feature type="region of interest" description="Disordered" evidence="4">
    <location>
        <begin position="6895"/>
        <end position="6932"/>
    </location>
</feature>
<dbReference type="InterPro" id="IPR000873">
    <property type="entry name" value="AMP-dep_synth/lig_dom"/>
</dbReference>
<dbReference type="InterPro" id="IPR020845">
    <property type="entry name" value="AMP-binding_CS"/>
</dbReference>
<dbReference type="InterPro" id="IPR020806">
    <property type="entry name" value="PKS_PP-bd"/>
</dbReference>
<feature type="domain" description="Carrier" evidence="5">
    <location>
        <begin position="3122"/>
        <end position="3197"/>
    </location>
</feature>
<feature type="domain" description="Carrier" evidence="5">
    <location>
        <begin position="991"/>
        <end position="1066"/>
    </location>
</feature>
<dbReference type="InterPro" id="IPR009081">
    <property type="entry name" value="PP-bd_ACP"/>
</dbReference>
<evidence type="ECO:0000313" key="6">
    <source>
        <dbReference type="EMBL" id="GHO57933.1"/>
    </source>
</evidence>
<dbReference type="Gene3D" id="2.30.38.10">
    <property type="entry name" value="Luciferase, Domain 3"/>
    <property type="match status" value="5"/>
</dbReference>
<evidence type="ECO:0000256" key="3">
    <source>
        <dbReference type="ARBA" id="ARBA00022553"/>
    </source>
</evidence>
<dbReference type="Gene3D" id="1.10.1200.10">
    <property type="entry name" value="ACP-like"/>
    <property type="match status" value="6"/>
</dbReference>
<proteinExistence type="predicted"/>
<dbReference type="PROSITE" id="PS00012">
    <property type="entry name" value="PHOSPHOPANTETHEINE"/>
    <property type="match status" value="1"/>
</dbReference>
<dbReference type="InterPro" id="IPR045851">
    <property type="entry name" value="AMP-bd_C_sf"/>
</dbReference>
<feature type="compositionally biased region" description="Basic and acidic residues" evidence="4">
    <location>
        <begin position="6916"/>
        <end position="6932"/>
    </location>
</feature>
<dbReference type="Gene3D" id="3.30.300.30">
    <property type="match status" value="6"/>
</dbReference>
<evidence type="ECO:0000256" key="4">
    <source>
        <dbReference type="SAM" id="MobiDB-lite"/>
    </source>
</evidence>
<comment type="cofactor">
    <cofactor evidence="1">
        <name>pantetheine 4'-phosphate</name>
        <dbReference type="ChEBI" id="CHEBI:47942"/>
    </cofactor>
</comment>
<keyword evidence="3" id="KW-0597">Phosphoprotein</keyword>
<dbReference type="InterPro" id="IPR023213">
    <property type="entry name" value="CAT-like_dom_sf"/>
</dbReference>
<evidence type="ECO:0000259" key="5">
    <source>
        <dbReference type="PROSITE" id="PS50075"/>
    </source>
</evidence>
<feature type="compositionally biased region" description="Basic residues" evidence="4">
    <location>
        <begin position="6903"/>
        <end position="6915"/>
    </location>
</feature>
<dbReference type="InterPro" id="IPR025110">
    <property type="entry name" value="AMP-bd_C"/>
</dbReference>
<dbReference type="Pfam" id="PF13193">
    <property type="entry name" value="AMP-binding_C"/>
    <property type="match status" value="6"/>
</dbReference>
<feature type="domain" description="Carrier" evidence="5">
    <location>
        <begin position="6365"/>
        <end position="6440"/>
    </location>
</feature>
<dbReference type="EMBL" id="BNJG01000002">
    <property type="protein sequence ID" value="GHO57933.1"/>
    <property type="molecule type" value="Genomic_DNA"/>
</dbReference>
<dbReference type="InterPro" id="IPR036736">
    <property type="entry name" value="ACP-like_sf"/>
</dbReference>
<dbReference type="Gene3D" id="3.30.559.30">
    <property type="entry name" value="Nonribosomal peptide synthetase, condensation domain"/>
    <property type="match status" value="7"/>
</dbReference>
<comment type="caution">
    <text evidence="6">The sequence shown here is derived from an EMBL/GenBank/DDBJ whole genome shotgun (WGS) entry which is preliminary data.</text>
</comment>
<dbReference type="RefSeq" id="WP_201374214.1">
    <property type="nucleotide sequence ID" value="NZ_BNJG01000002.1"/>
</dbReference>
<dbReference type="CDD" id="cd19531">
    <property type="entry name" value="LCL_NRPS-like"/>
    <property type="match status" value="6"/>
</dbReference>
<dbReference type="PROSITE" id="PS50075">
    <property type="entry name" value="CARRIER"/>
    <property type="match status" value="6"/>
</dbReference>
<dbReference type="NCBIfam" id="NF004282">
    <property type="entry name" value="PRK05691.1"/>
    <property type="match status" value="8"/>
</dbReference>
<feature type="domain" description="Carrier" evidence="5">
    <location>
        <begin position="4205"/>
        <end position="4280"/>
    </location>
</feature>
<dbReference type="Pfam" id="PF00668">
    <property type="entry name" value="Condensation"/>
    <property type="match status" value="7"/>
</dbReference>
<organism evidence="6 7">
    <name type="scientific">Ktedonobacter robiniae</name>
    <dbReference type="NCBI Taxonomy" id="2778365"/>
    <lineage>
        <taxon>Bacteria</taxon>
        <taxon>Bacillati</taxon>
        <taxon>Chloroflexota</taxon>
        <taxon>Ktedonobacteria</taxon>
        <taxon>Ktedonobacterales</taxon>
        <taxon>Ktedonobacteraceae</taxon>
        <taxon>Ktedonobacter</taxon>
    </lineage>
</organism>
<protein>
    <submittedName>
        <fullName evidence="6">Non-ribosomal peptide synthetase</fullName>
    </submittedName>
</protein>
<dbReference type="Gene3D" id="3.30.559.10">
    <property type="entry name" value="Chloramphenicol acetyltransferase-like domain"/>
    <property type="match status" value="7"/>
</dbReference>
<dbReference type="PANTHER" id="PTHR45527:SF1">
    <property type="entry name" value="FATTY ACID SYNTHASE"/>
    <property type="match status" value="1"/>
</dbReference>
<dbReference type="Pfam" id="PF00550">
    <property type="entry name" value="PP-binding"/>
    <property type="match status" value="6"/>
</dbReference>
<dbReference type="Pfam" id="PF00501">
    <property type="entry name" value="AMP-binding"/>
    <property type="match status" value="6"/>
</dbReference>
<dbReference type="CDD" id="cd17651">
    <property type="entry name" value="A_NRPS_VisG_like"/>
    <property type="match status" value="2"/>
</dbReference>
<dbReference type="InterPro" id="IPR006162">
    <property type="entry name" value="Ppantetheine_attach_site"/>
</dbReference>
<evidence type="ECO:0000313" key="7">
    <source>
        <dbReference type="Proteomes" id="UP000654345"/>
    </source>
</evidence>
<dbReference type="Gene3D" id="3.40.50.12780">
    <property type="entry name" value="N-terminal domain of ligase-like"/>
    <property type="match status" value="1"/>
</dbReference>
<dbReference type="SUPFAM" id="SSF56801">
    <property type="entry name" value="Acetyl-CoA synthetase-like"/>
    <property type="match status" value="6"/>
</dbReference>
<dbReference type="Proteomes" id="UP000654345">
    <property type="component" value="Unassembled WGS sequence"/>
</dbReference>
<keyword evidence="7" id="KW-1185">Reference proteome</keyword>
<dbReference type="PROSITE" id="PS00455">
    <property type="entry name" value="AMP_BINDING"/>
    <property type="match status" value="6"/>
</dbReference>
<sequence>MQETGLRGSRLSIQQTHIWELQQNAQTYWTQCVVSLDGPIQSELLRLACEDVIARHEILRTGFRRLPGMDAPIQVVNATAELVFVENGLQHLDISSQQRAIEEMLVAHRTGQADLSHGPVVYVSLLTCAAQQAMLVLSLPALCADTSTLERFLAELALTYTARTQNEQPALDDEILQYADVSAWQNGILEEEDAHLRQSLWAQTDLTRLLSLRLPFDHMSPSVVQQDSTAFLPQRLAIQIPQTLAPALLKYAQQVEISPQVLLLASWQILLWRLTGEEDLPLGVTCDGRHYEDLVDALGLYARVIPLSSHLNEEHTFAQLLPQLQGELDLARDGQTYFSWDYIRQKQKIEPGSDFFPLSFEFVDGITAIVGDVRFTLQRYFSCIERFVLKLAVQQVADTLSLELHYDATRMHVEQVQRVAETFLVLLQAALERPYTAISRLPLIKQEEQERLLQVFSGPRRDFSTQTLQQLFELQVEQNPGALAVICGDQRLTYEQLNLQANRLAFWLQRHGVGRNVLVCLCLERSVDMLVGMLAILKAGGAYVPLDHDLPGSRLAYQFEDTQAPVLLTQEHLLARLPIFAGEVICLDRDAAMWADEEQTNPVPTVNADDLAYIIYTSGSTGTPKGVQIRQRGVVNYTCDMCGRIAPTHGQQFATVSTLAADLGNTVIFSALASGGCLHILTYETLTSGEAFAGYLETHPIDVLKIVPSHLQALLASSSERDIFPRRHLVLGGETFTYALLQTIRQRGARCSIINHYGPTETTIGALVNELGTFLEGEGLLSVYDEQAAIPIGSPISNMQVAIVDKYQQIVPVGVVGEVLISGAGLAAGYLHQPDLSRERFQPHPFWQDVQAYRTGDLARYRPDNKVEFLGRADRQVKLRGYRIELGEIEVALRRHPLIHEAVVVLREDELAEKRLIAYITIIASGVGETNDSLATDDVRSFLQKTLPEYMLPAAVMQVALLPLTTNGKIDYQALPAPEQGTNNNRTPYVAPRNPIEEILVAIWQDVLQLAQVGVFDNFFVLGGHSLLVTQVISKLKTTLQVNLPIVSLFESATIASLAERVEAELNNDLRQHISPLTPVPHDQGLPLSFSQQRLWFLYQMDPLSSAYNVPFALHINGPFSTEALEYSLGEIVRRHEILRTTFTVEDEQPLQHIHPWYAYKLEYKSLQLLPPQQRVTEAQGLMREEAQRPFDLSQGPLLRTLLLHLAEDEYILLLTMHHIVSDGWSNGILLQELRTFYAAYGNETSAQLAALPLQYADYATWQRQWFQGEVMERQLSYWSYQLAGLSPLALPTDYPRPALQSFHGAELSIRLEDELVEKIKLVSQSEGTTLFMTLLTAFQALLARYSGQNDIAVGTPIANRHHAGVENLIGPFINTLILRTDLSDNPTLRELLQRVRKVSLEAYAHQDMPFEKLVEELQPERDLSRSPLFQVMFILQNMPMPEVSLKGVLLEPYDRENTTSKFDLTLTLIENQQGLQCVAEYNTDLFTKASIQRLLGHWQRLLIALVEQPDQPFRSLSLLEEAQAQQLLRDWNATTLSLEGIALVPQRIVQQARQTPLRLALTDGQRQLTYEQLDRCSGWVAAQLRAAGVRVGDRVGICLPRSVDLVVGLLAILRLGAAYVPLDPDYPRERLEYMVRQSGARVVLSSSEPGLPTAWGPEVMIVSLERGELAAEHIGALDATFEEINAESVAYVIYTSGSTGQPKGVAISHGALRNSLASLQHRLDLGEQDRMLAVTSISFDIAGLELLQPLTCGAQVWIASRGEASESEALQQVLQRSEATVMQATPATWRLLVEAGWLGREGMMILCGGEALPRELARALKGKGLAIWNLYGPTETTIWSTCERIEGEEEWIRIGTPIGNTQVYVLDEAGRPVPQGVIGELYIGGASVGQGYWGDARQTAERFVPDPFGGEAGKRLYRTGDEVRWADNGRLEYVGRKDQQVKVRGYRIELGEIEGVLEEQEEVEGGVVVVQEGELVGYVVGRGGQRIEEQELRRRLRERVPAYMVPQRIGVIPAFPLTPNGKVDRRTLATLKPATPATAALDSLAQTPIEEVLATLWASVLHLPAVGRDDNFFDLGGHSLLATQLMGRVRATFPVDLPLRTLFAAPTLASFARQVEQALGTSSSGAQDLPLVARARPEHLPLSSSQQRLWFLEHLEPGSPAYHVPAATRLRGPLQVGALWESLLGLVERHESLRTTFYQQDGVPYQRIHASLPPQWEQDDLSALPEAEREEQVARRVQSAWQQPFSLEEGPLLRVLLLRVADEEHILVITLHHLVTDAWSNTVLLRELTQAYVALLQGEQQQAPALPLQYADYALWQQEWLQSAGMQAHLAYWKAQLANLAPLQLPTDQPRPAVLGNQGAQSHWLLPESLVARVRQVSREEGVTLFMSLLATLQVGLAKLSGQEDIAVGTLIANRSQAACESLIGFFVNALVLRTDLSGDPSWREVLARVREVSLGAYAHQEVPFEKLVEELQPERDLSRSPLFQVLLVLQNTPPAEQLATELSVEVLPTEHETSLHDLMLMLNPQEEGILCVVRYNTHLFTEETIKRLLQRWQALLEALVSQVEQSALRVSAFLTPAEWQEQTGWNETEREYAVEASFVQHWREQVQRRGEVLAAVCGEERVSYGELDRRVQRLAWQLREQEAEAERVVGVRLERSLDWLVSVLAILQVGAAYLPLEPGLPLERVRGMLQQARPVVLLTTSAAGEELLEVLAADMTLLYVDALPTTEVEVLDTYHVEAYCPEQLAYVLYTSGSTGVPKGAMISQRGMLNHLFAKIEALELSEQDRLGQTAAQSFDISIWQLLTALLVGGQVVLLSEEQRRDPQQFCALVRQERLSIVEVVPSFLRALLEQEEETSWTESLRWLVVTGEALPVELARQWSARYPQVPLLNAYGPTECSDDVTHHVVGKAEVYARAIDITSIPIGRALSNTQIYVLDYWGMPAPVGVTGELYVGGVGVGRGYIGEAGRTAESFVPDPFSQEGGARLYRTGDLARYLADGSIEFLGRADSQVKVRGYRIELGEIEAVLSQQEGIAQAVVQVIGEPERSQLVAWVEASPAYVHSHSQEQIQHALRQILPEYMVPTRIFWQERLPLTANGKIDRRGLQQQLPEEETWEETAEGGAPRTPEEVLLLELWQQVLGRQHLGRQSHFFAQGGHSLLVVRLRAALITLTNIDIPLRLLFEHPTIAQQAALLTRLRQSSPVSEEEEEPLLQPISRAQALPLSFSQQRLWFLQQLEPANTAYNMPLALRIEGPLNIEVLQESFQQLIARHESLRTRFSQVEGQPVQVIDPPAPFMLPLEDLRQVEPEAREALVAQIFDREALTPFELEQGPLLRVLVIQLTEQSALLVLTQHHIISDAWSHQVFVRELLQAYRAGVQGQPLVLPPLSIQYADYAFWQRQWLQGARVQQQLAYWTKTLQGLTPLNVPTDFPRPAVLSGQGARVPLHFSPQVHAQVETFTRQQGVTLFMTLLSGLLVLLSRMSGQEDIAVGTPITNRGSEAIAGVLGFFLNTLVIREQVRPQASFQEIVQQVRERCLEAYAHQDLPFEHLVDVLHPVRDLSRSPLFQVLLVVQHEEEAPQTIEGLRIVPQAVETKTTKFDLTLSLLERGGALEGWIEYSTDLFTPRSIHRLAQRWEAVLAQVLAQPEVPLSALSLLSPQEQQYLQRWSQAEREASVASAELEALTLVHLFEQQVERTPKELAVVHDNEHMSYEELEQQANQLAWLLRQEGVGPEVPVGLLLERGSAFVVGVLAVLKAGGMYVPLDPAYPASRLAFMLEDAGVPLVLAQERVRAQVPAGSARVLVLEEQAERLASQPTQRPAVEVQPEQPAYLIYTSGSTGQPKGISMPHRSLCSLIHWQQHHSALLAPERSQEGRRTGQFSALSFDVACQELFATWASGGTLVLVEEEQRLEGQQMARWLLEQRVERLFLPVVALQHLAEAVMQGASLPESLREVITAGEQLQITEAVRALFRQLPQARLVNQYGPVETHVVSAWVLPGEAQYWESRPPIGRAIGQAHLYVLTEETGQLAPVGTVGELYIGGEVLARGYWGRAGQTAERFVPDGVSGAVGGRLYRTGDLARYRVTGELEYVGRADGQVKIRGYRIELGEIEAALGAHSQVQEAVVVLQEGDEGERWLVGYVVARESGDPLVIEDVRSYLRERLPAYMVPQHVRLLEALPLTPSGKVDRRALATLEPPTLVTVAFDSSTQTPIEEMLATLWSSVLRLPRVERDDNFFDLGGHSLLATQLMGRVRATFPVDLPLRTLFAAPTLASFARQVEQALGTSSSGAQDLPLVARARPEHLPLSSSQQRLWFLEHLEPGSPAYHVPAATRLRGPLQVGALWESLLGLVERHESLRTTIYQQEGVPYQRIHASLPPQWEQDDLSALPEAEREEQVARRVQSAWQQPFSLEEGPLLRVLLLRVADEEHILVITLHHLVTDAWSNTVLLRELTQAYVALLQGEQQQAPALPLQYADYALWQQEWLQSAGMQAHLAYWKAQLANLAPLQLPTDHPRPAVLGNQGAQSHWLLPESLVARVRQVSREEGVTLFMSLLATLQVGLAKLSGQEDIAVGTLIANRSQAACESLIGFFVNALVLRTDLSGDPNWREVLARVREVSLGAYAHQELPFEKLVEELQPERDLSRSPLFQVLLVLQNTPPVEQLATELSVEVLPTEHETSLHDLMLMLNPQEEGILCVARYNTHLFTEETIKRLLQRWQALLEALVSQVEQSALRVSAFLTPAEWQEQARWNETQREYALEASFAQHWREQVQQRGEVLAAVCGEERVSYGELDRRVQRLAWQLCQQGAGAERVVGVRLERSLDWLVSVLAILQVGAAYLPLEPGLPLERVRGMLQQARPVVLLTTSAAGEELLEVLAADMTLLYVDALPTTEVEVLDTYHEEGYSPEQLAYVLYTSGSTGVPKGAMISQRGMLNHLFAKIEALKLSAQDRLGQTAAQSFDISIWQLLTALLVGGQVVLLSEEQRRDPQQFCALVRQERLSIVEVVPSFLRALLEQEEETSWTESLRWLVVTGEALPVELARQWSARYPQVPLLNAYGPTECSDDVTHQIVTAELLQPGTADSVPIGSALPNTRLYVLDRWGMPVPVGVTGELYAGGAGVGRGYLADAARTAESFVPDPFSLKAGARLYRTGDLARYLADGSIEFLGRADSQVKVRGYRIELGEIEAILGQHSRVEACVVIAVARDAGEKQLLAYVVERQPAMKEQEQKFVEELRTYLQGKLPGYMVPGRFVALQTLPLTANGKINRRALQQQLPEEEAWEETAEGGAPRTPEEALLLELWQQVLGRQHLGRQSHFFAQGGHSLLVVRLRAALAGLTHVDISLRLLFEHPTIAQQAALLTRLRQSSPVSEEEEEPLLQPISRAQALPLSFSQQRLWFLQQLEPANTAYNMPLALRIEGPLNIEVLQESFQQLIARHESLRTRFSQVEGQPVQVIDPPAPFMLPLEDLRQVEPEAREALVAQIFDREALTPFELEQGPLLRVLVIQLTEQSALLVLTQHHIISDAWSHQVFVRELLQAYRAGVQGQPLVLPPLSIQYADYAFWQRQWLQGARVQQQLAYWTKTLQGLTPLNVPTDFPRPAVLSGQGARVPLHFSPQVHAQVETFTRQQGVTLFMTLLSGLLVLLSRMSGQEDIAVGTPITNRGSEAIAGVLGFFLNTLVIREQVRPQASFQEIVQQVRERCLEAYAHQDLPFEHLVDVLHPERDLSRSPLFQVLLVVQHEEEAPQTIEGLRIVPQAVETKTTKFDLTLSLLERGGALEGWIEYSTDLFTPRSIHRLAQRWEAVLAQVLAQPGVPLGSLPLLNLQEQQLLQRWSQADGEEVPSIWEDAQTLVHLFERQVECTPKELAVVHGNTPMSYAELEEQANQLAWLLRQEGVGPEVPVGLLLERGSAFVVGVLAVLKAGGMYVPLDPAYPASRLAFMLEDAGAPLVLAQQRVRAQVPAGSARVLVLEEQAERLASQPTRRPAVEVQPEQPAYLIYTSGSTGQPKGVSMSHRSLCSLIHWQVRHSAQLRPARPQEGRRTGQFSALSFDVACQELFATWASGGTLVLVEEEQRLEGQQMARWLLEQRVERLFLPVVALQHLAEAVAQGAPLPEYLREVITAGEQLQITEAVRALFRQLPQARLVNQYGPVETHVVSAWVLPGAAQHWESRPPIGRAIGQAHLYVLTETGQLAPVGTVGELYIGGDVLARGYWRRAGQTAERFVPDGVSGAVGGRLYRTGDLARYRVTGELEYVGRADGQVKIRGYRIEPGEIEAVLGGHPRVREAVVVPQEGDEGERWLVGYMVERESGDPLVIEDVRAYLRQRLPAYMVPQHLRFLEVLPLTPSGKVDRRALAAVTEIEVTEGHQLTLARTPIEEILLDIWRDVLRLPNIDTQAHFFEIGGHSLLATQVVTRISASLQLELPLRVLFETPVLAQLAERIERQMRAQDNVILPPFLPASREQDLPLSFAQQRLWFIDQLHPGDPTYNLPLAINIHGVLNIAALEQSLNEVITRHEVLRTAFVERDGHAVQCIVPCQFQLKQEDLRALSATSKAIEARSLVRMEAETAFDLRQAPLLRARLLQLGDSEYLLLITLHHIVADGWSLGILVRELTTLYTAFVHNDPSPLPELALQYADFAAWQRQWLRANVLESHLNYWTKQLLGAPTLQLPTDRPRQPTSGNDGASYDFYLSNKLSHELLLLSRREGVTLFMTLLAAFQTLLYRHTQQEDIIVGTDIANRTHIETEKLIGFFVNLLALRTSFHNRPSFQELLHRVQRTVLDAYTHQDAPFEYLVDALEPGASLQHMPLVQVLFVLQNTPTFNVELPGLTFSSFEASGSTPAKFDLAVFMHESSTGLQGTVVFRKDLFDEGTIATWMQRFEVLLQSIVRQIDTPVHALEMHTEAEQSQKISKKIERKRGIRSAKRELLNIPDPDDKQEP</sequence>
<dbReference type="SUPFAM" id="SSF47336">
    <property type="entry name" value="ACP-like"/>
    <property type="match status" value="6"/>
</dbReference>
<dbReference type="InterPro" id="IPR042099">
    <property type="entry name" value="ANL_N_sf"/>
</dbReference>
<dbReference type="NCBIfam" id="NF003417">
    <property type="entry name" value="PRK04813.1"/>
    <property type="match status" value="6"/>
</dbReference>
<dbReference type="CDD" id="cd05930">
    <property type="entry name" value="A_NRPS"/>
    <property type="match status" value="3"/>
</dbReference>
<dbReference type="InterPro" id="IPR010071">
    <property type="entry name" value="AA_adenyl_dom"/>
</dbReference>
<dbReference type="PANTHER" id="PTHR45527">
    <property type="entry name" value="NONRIBOSOMAL PEPTIDE SYNTHETASE"/>
    <property type="match status" value="1"/>
</dbReference>
<reference evidence="6 7" key="1">
    <citation type="journal article" date="2021" name="Int. J. Syst. Evol. Microbiol.">
        <title>Reticulibacter mediterranei gen. nov., sp. nov., within the new family Reticulibacteraceae fam. nov., and Ktedonospora formicarum gen. nov., sp. nov., Ktedonobacter robiniae sp. nov., Dictyobacter formicarum sp. nov. and Dictyobacter arantiisoli sp. nov., belonging to the class Ktedonobacteria.</title>
        <authorList>
            <person name="Yabe S."/>
            <person name="Zheng Y."/>
            <person name="Wang C.M."/>
            <person name="Sakai Y."/>
            <person name="Abe K."/>
            <person name="Yokota A."/>
            <person name="Donadio S."/>
            <person name="Cavaletti L."/>
            <person name="Monciardini P."/>
        </authorList>
    </citation>
    <scope>NUCLEOTIDE SEQUENCE [LARGE SCALE GENOMIC DNA]</scope>
    <source>
        <strain evidence="6 7">SOSP1-30</strain>
    </source>
</reference>
<evidence type="ECO:0000256" key="2">
    <source>
        <dbReference type="ARBA" id="ARBA00022450"/>
    </source>
</evidence>
<dbReference type="Gene3D" id="3.40.50.980">
    <property type="match status" value="10"/>
</dbReference>
<evidence type="ECO:0000256" key="1">
    <source>
        <dbReference type="ARBA" id="ARBA00001957"/>
    </source>
</evidence>
<dbReference type="NCBIfam" id="TIGR01733">
    <property type="entry name" value="AA-adenyl-dom"/>
    <property type="match status" value="6"/>
</dbReference>
<dbReference type="InterPro" id="IPR001242">
    <property type="entry name" value="Condensation_dom"/>
</dbReference>
<dbReference type="SUPFAM" id="SSF52777">
    <property type="entry name" value="CoA-dependent acyltransferases"/>
    <property type="match status" value="14"/>
</dbReference>
<accession>A0ABQ3UZ37</accession>
<feature type="domain" description="Carrier" evidence="5">
    <location>
        <begin position="2045"/>
        <end position="2120"/>
    </location>
</feature>
<dbReference type="SMART" id="SM00823">
    <property type="entry name" value="PKS_PP"/>
    <property type="match status" value="6"/>
</dbReference>
<feature type="domain" description="Carrier" evidence="5">
    <location>
        <begin position="5284"/>
        <end position="5359"/>
    </location>
</feature>
<keyword evidence="2" id="KW-0596">Phosphopantetheine</keyword>